<evidence type="ECO:0000256" key="1">
    <source>
        <dbReference type="SAM" id="Phobius"/>
    </source>
</evidence>
<feature type="transmembrane region" description="Helical" evidence="1">
    <location>
        <begin position="64"/>
        <end position="83"/>
    </location>
</feature>
<evidence type="ECO:0000313" key="2">
    <source>
        <dbReference type="EMBL" id="ABE52414.1"/>
    </source>
</evidence>
<dbReference type="Proteomes" id="UP000001979">
    <property type="component" value="Chromosome"/>
</dbReference>
<feature type="transmembrane region" description="Helical" evidence="1">
    <location>
        <begin position="38"/>
        <end position="58"/>
    </location>
</feature>
<keyword evidence="1" id="KW-0472">Membrane</keyword>
<protein>
    <submittedName>
        <fullName evidence="2">Uncharacterized protein</fullName>
    </submittedName>
</protein>
<reference evidence="3" key="1">
    <citation type="journal article" date="2009" name="ISME J.">
        <title>The genome sequence of the psychrophilic archaeon, Methanococcoides burtonii: the role of genome evolution in cold adaptation.</title>
        <authorList>
            <person name="Allen M.A."/>
            <person name="Lauro F.M."/>
            <person name="Williams T.J."/>
            <person name="Burg D."/>
            <person name="Siddiqui K.S."/>
            <person name="De Francisci D."/>
            <person name="Chong K.W."/>
            <person name="Pilak O."/>
            <person name="Chew H.H."/>
            <person name="De Maere M.Z."/>
            <person name="Ting L."/>
            <person name="Katrib M."/>
            <person name="Ng C."/>
            <person name="Sowers K.R."/>
            <person name="Galperin M.Y."/>
            <person name="Anderson I.J."/>
            <person name="Ivanova N."/>
            <person name="Dalin E."/>
            <person name="Martinez M."/>
            <person name="Lapidus A."/>
            <person name="Hauser L."/>
            <person name="Land M."/>
            <person name="Thomas T."/>
            <person name="Cavicchioli R."/>
        </authorList>
    </citation>
    <scope>NUCLEOTIDE SEQUENCE [LARGE SCALE GENOMIC DNA]</scope>
    <source>
        <strain evidence="3">DSM 6242 / NBRC 107633 / OCM 468 / ACE-M</strain>
    </source>
</reference>
<keyword evidence="1" id="KW-1133">Transmembrane helix</keyword>
<accession>Q12VW2</accession>
<keyword evidence="1" id="KW-0812">Transmembrane</keyword>
<keyword evidence="3" id="KW-1185">Reference proteome</keyword>
<gene>
    <name evidence="2" type="ordered locus">Mbur_1507</name>
</gene>
<dbReference type="AlphaFoldDB" id="Q12VW2"/>
<evidence type="ECO:0000313" key="3">
    <source>
        <dbReference type="Proteomes" id="UP000001979"/>
    </source>
</evidence>
<dbReference type="GeneID" id="3998405"/>
<dbReference type="KEGG" id="mbu:Mbur_1507"/>
<dbReference type="HOGENOM" id="CLU_2447659_0_0_2"/>
<dbReference type="RefSeq" id="WP_011499558.1">
    <property type="nucleotide sequence ID" value="NC_007955.1"/>
</dbReference>
<proteinExistence type="predicted"/>
<organism evidence="2 3">
    <name type="scientific">Methanococcoides burtonii (strain DSM 6242 / NBRC 107633 / OCM 468 / ACE-M)</name>
    <dbReference type="NCBI Taxonomy" id="259564"/>
    <lineage>
        <taxon>Archaea</taxon>
        <taxon>Methanobacteriati</taxon>
        <taxon>Methanobacteriota</taxon>
        <taxon>Stenosarchaea group</taxon>
        <taxon>Methanomicrobia</taxon>
        <taxon>Methanosarcinales</taxon>
        <taxon>Methanosarcinaceae</taxon>
        <taxon>Methanococcoides</taxon>
    </lineage>
</organism>
<sequence length="89" mass="9553">MNFVSDNVGFSYIPSSTGVTLMYQAYNVGTMNKKTMEILLAIGSVVVFVVLLIMVHATDMEPQGYGFLGALALFVLTVSLAGIKLTSIE</sequence>
<dbReference type="EMBL" id="CP000300">
    <property type="protein sequence ID" value="ABE52414.1"/>
    <property type="molecule type" value="Genomic_DNA"/>
</dbReference>
<name>Q12VW2_METBU</name>
<dbReference type="STRING" id="259564.Mbur_1507"/>